<dbReference type="AlphaFoldDB" id="A0A1L6MZA0"/>
<sequence length="80" mass="8705">MLGGLKELDTSVKGKTRDLSTYYEAFAVNIRLAPADPLPFIPSVPQLSSPFRPLVLEPVGYGADGAFVFGWRISDYAARS</sequence>
<dbReference type="EMBL" id="CP016908">
    <property type="protein sequence ID" value="APS00768.1"/>
    <property type="molecule type" value="Genomic_DNA"/>
</dbReference>
<proteinExistence type="predicted"/>
<dbReference type="STRING" id="1882918.BCY86_08830"/>
<evidence type="ECO:0000313" key="2">
    <source>
        <dbReference type="Proteomes" id="UP000185544"/>
    </source>
</evidence>
<accession>A0A1L6MZA0</accession>
<protein>
    <submittedName>
        <fullName evidence="1">Uncharacterized protein</fullName>
    </submittedName>
</protein>
<dbReference type="KEGG" id="pabo:BCY86_08830"/>
<name>A0A1L6MZA0_9BACT</name>
<organism evidence="1 2">
    <name type="scientific">Pajaroellobacter abortibovis</name>
    <dbReference type="NCBI Taxonomy" id="1882918"/>
    <lineage>
        <taxon>Bacteria</taxon>
        <taxon>Pseudomonadati</taxon>
        <taxon>Myxococcota</taxon>
        <taxon>Polyangia</taxon>
        <taxon>Polyangiales</taxon>
        <taxon>Polyangiaceae</taxon>
    </lineage>
</organism>
<evidence type="ECO:0000313" key="1">
    <source>
        <dbReference type="EMBL" id="APS00768.1"/>
    </source>
</evidence>
<reference evidence="1 2" key="1">
    <citation type="submission" date="2016-08" db="EMBL/GenBank/DDBJ databases">
        <title>Identification and validation of antigenic proteins from Pajaroellobacter abortibovis using de-novo genome sequence assembly and reverse vaccinology.</title>
        <authorList>
            <person name="Welly B.T."/>
            <person name="Miller M.R."/>
            <person name="Stott J.L."/>
            <person name="Blanchard M.T."/>
            <person name="Islas-Trejo A.D."/>
            <person name="O'Rourke S.M."/>
            <person name="Young A.E."/>
            <person name="Medrano J.F."/>
            <person name="Van Eenennaam A.L."/>
        </authorList>
    </citation>
    <scope>NUCLEOTIDE SEQUENCE [LARGE SCALE GENOMIC DNA]</scope>
    <source>
        <strain evidence="1 2">BTF92-0548A/99-0131</strain>
    </source>
</reference>
<keyword evidence="2" id="KW-1185">Reference proteome</keyword>
<dbReference type="Proteomes" id="UP000185544">
    <property type="component" value="Chromosome"/>
</dbReference>
<gene>
    <name evidence="1" type="ORF">BCY86_08830</name>
</gene>